<accession>A0AAJ7BZW9</accession>
<keyword evidence="1" id="KW-0175">Coiled coil</keyword>
<name>A0AAJ7BZW9_CEPCN</name>
<dbReference type="RefSeq" id="XP_015597878.1">
    <property type="nucleotide sequence ID" value="XM_015742392.2"/>
</dbReference>
<dbReference type="Proteomes" id="UP000694920">
    <property type="component" value="Unplaced"/>
</dbReference>
<evidence type="ECO:0000256" key="1">
    <source>
        <dbReference type="SAM" id="Coils"/>
    </source>
</evidence>
<sequence>MKTESNAFHQTALAMEENQEATNLDIFHLELQIREKLYELQWKSDALEETKAELAEARHFAYDLKSSLEDERRSSAEIQHQLEAAMGIVRRLEEEKAQSQIELTKLQMHNELTSRERTSLIEQARIAKTENSKLKQKAKDLELGIASKDTHNKILEKSLIEITDEMTCLIDIMNRNMEKIQQEHKLLRHNVEGTIELNKRLQTVGLCAHAIHQNDSRKIRKLKEQLASQSVETASKNKNSEDPQIKETRIQMEQLLKELTLKVESDKEFNDKLNAIHNSINTDIVNSVNQRDDR</sequence>
<evidence type="ECO:0000313" key="3">
    <source>
        <dbReference type="RefSeq" id="XP_015597878.1"/>
    </source>
</evidence>
<reference evidence="3" key="1">
    <citation type="submission" date="2025-08" db="UniProtKB">
        <authorList>
            <consortium name="RefSeq"/>
        </authorList>
    </citation>
    <scope>IDENTIFICATION</scope>
</reference>
<keyword evidence="2" id="KW-1185">Reference proteome</keyword>
<dbReference type="KEGG" id="ccin:107269016"/>
<evidence type="ECO:0000313" key="2">
    <source>
        <dbReference type="Proteomes" id="UP000694920"/>
    </source>
</evidence>
<protein>
    <submittedName>
        <fullName evidence="3">Filamin A-interacting protein 1-like</fullName>
    </submittedName>
</protein>
<organism evidence="2 3">
    <name type="scientific">Cephus cinctus</name>
    <name type="common">Wheat stem sawfly</name>
    <dbReference type="NCBI Taxonomy" id="211228"/>
    <lineage>
        <taxon>Eukaryota</taxon>
        <taxon>Metazoa</taxon>
        <taxon>Ecdysozoa</taxon>
        <taxon>Arthropoda</taxon>
        <taxon>Hexapoda</taxon>
        <taxon>Insecta</taxon>
        <taxon>Pterygota</taxon>
        <taxon>Neoptera</taxon>
        <taxon>Endopterygota</taxon>
        <taxon>Hymenoptera</taxon>
        <taxon>Cephoidea</taxon>
        <taxon>Cephidae</taxon>
        <taxon>Cephus</taxon>
    </lineage>
</organism>
<dbReference type="AlphaFoldDB" id="A0AAJ7BZW9"/>
<proteinExistence type="predicted"/>
<feature type="coiled-coil region" evidence="1">
    <location>
        <begin position="75"/>
        <end position="109"/>
    </location>
</feature>
<dbReference type="GeneID" id="107269016"/>
<gene>
    <name evidence="3" type="primary">LOC107269016</name>
</gene>